<proteinExistence type="predicted"/>
<accession>A0ABD6B599</accession>
<evidence type="ECO:0000313" key="3">
    <source>
        <dbReference type="Proteomes" id="UP001597111"/>
    </source>
</evidence>
<keyword evidence="1" id="KW-0812">Transmembrane</keyword>
<protein>
    <submittedName>
        <fullName evidence="2">Uncharacterized protein</fullName>
    </submittedName>
</protein>
<evidence type="ECO:0000256" key="1">
    <source>
        <dbReference type="SAM" id="Phobius"/>
    </source>
</evidence>
<feature type="transmembrane region" description="Helical" evidence="1">
    <location>
        <begin position="34"/>
        <end position="51"/>
    </location>
</feature>
<sequence length="58" mass="5796">MVDLPDAAFVLGSGLLAWLAAVTATDGWSEPAIAVWAAVLTLGVAAAFLAGDELELPG</sequence>
<organism evidence="2 3">
    <name type="scientific">Halolamina salina</name>
    <dbReference type="NCBI Taxonomy" id="1220023"/>
    <lineage>
        <taxon>Archaea</taxon>
        <taxon>Methanobacteriati</taxon>
        <taxon>Methanobacteriota</taxon>
        <taxon>Stenosarchaea group</taxon>
        <taxon>Halobacteria</taxon>
        <taxon>Halobacteriales</taxon>
        <taxon>Haloferacaceae</taxon>
    </lineage>
</organism>
<dbReference type="RefSeq" id="WP_379732872.1">
    <property type="nucleotide sequence ID" value="NZ_JBHSWZ010000462.1"/>
</dbReference>
<keyword evidence="3" id="KW-1185">Reference proteome</keyword>
<keyword evidence="1" id="KW-1133">Transmembrane helix</keyword>
<reference evidence="2 3" key="1">
    <citation type="journal article" date="2019" name="Int. J. Syst. Evol. Microbiol.">
        <title>The Global Catalogue of Microorganisms (GCM) 10K type strain sequencing project: providing services to taxonomists for standard genome sequencing and annotation.</title>
        <authorList>
            <consortium name="The Broad Institute Genomics Platform"/>
            <consortium name="The Broad Institute Genome Sequencing Center for Infectious Disease"/>
            <person name="Wu L."/>
            <person name="Ma J."/>
        </authorList>
    </citation>
    <scope>NUCLEOTIDE SEQUENCE [LARGE SCALE GENOMIC DNA]</scope>
    <source>
        <strain evidence="2 3">CGMCC 1.12285</strain>
    </source>
</reference>
<dbReference type="EMBL" id="JBHUDH010000050">
    <property type="protein sequence ID" value="MFD1525882.1"/>
    <property type="molecule type" value="Genomic_DNA"/>
</dbReference>
<dbReference type="Proteomes" id="UP001597111">
    <property type="component" value="Unassembled WGS sequence"/>
</dbReference>
<evidence type="ECO:0000313" key="2">
    <source>
        <dbReference type="EMBL" id="MFD1525882.1"/>
    </source>
</evidence>
<dbReference type="AlphaFoldDB" id="A0ABD6B599"/>
<gene>
    <name evidence="2" type="ORF">ACFR9S_06130</name>
</gene>
<comment type="caution">
    <text evidence="2">The sequence shown here is derived from an EMBL/GenBank/DDBJ whole genome shotgun (WGS) entry which is preliminary data.</text>
</comment>
<name>A0ABD6B599_9EURY</name>
<keyword evidence="1" id="KW-0472">Membrane</keyword>